<evidence type="ECO:0000259" key="1">
    <source>
        <dbReference type="PROSITE" id="PS51071"/>
    </source>
</evidence>
<organism evidence="2 3">
    <name type="scientific">Streptomyces aurantiacus</name>
    <dbReference type="NCBI Taxonomy" id="47760"/>
    <lineage>
        <taxon>Bacteria</taxon>
        <taxon>Bacillati</taxon>
        <taxon>Actinomycetota</taxon>
        <taxon>Actinomycetes</taxon>
        <taxon>Kitasatosporales</taxon>
        <taxon>Streptomycetaceae</taxon>
        <taxon>Streptomyces</taxon>
        <taxon>Streptomyces aurantiacus group</taxon>
    </lineage>
</organism>
<evidence type="ECO:0000313" key="2">
    <source>
        <dbReference type="EMBL" id="BCL26129.1"/>
    </source>
</evidence>
<dbReference type="InterPro" id="IPR047640">
    <property type="entry name" value="RpiR-like"/>
</dbReference>
<accession>A0A7G1NTC1</accession>
<sequence length="358" mass="38103">MSHGAAVAPSRLYQLFEGRRLTPTQRRIAHCLVRRTAAAPFLSSVELAQLAGVSQPSVTRFAVALGFDGYPALRRHLRDVVPAGPAVDARPANPYQQAVRAEIDNLLQLASLLADPGPVETAGRLLAASRPLPVLGLRASAAQACGFAYFAAKVHPDVRLLDEGGSSLADRIDAARHAGASALLCFALPRHPVELLDALDHARDAGLTVVTIADGTYAPVAAHSDMLLPAAVGTGLVFDTVSAPMLLGQVLLEAMCDRMPDAQAHLEEFDARAAARGLFVDGPPGEDGRPSRCGKVHLRLHAVHRSEAHRDVAQLGSALDWGSRGRRFKSCRPDRAKGLRRREPAGTLFVWVVSGLRG</sequence>
<reference evidence="2 3" key="1">
    <citation type="journal article" date="2014" name="Int. J. Syst. Evol. Microbiol.">
        <title>Complete genome sequence of Corynebacterium casei LMG S-19264T (=DSM 44701T), isolated from a smear-ripened cheese.</title>
        <authorList>
            <consortium name="US DOE Joint Genome Institute (JGI-PGF)"/>
            <person name="Walter F."/>
            <person name="Albersmeier A."/>
            <person name="Kalinowski J."/>
            <person name="Ruckert C."/>
        </authorList>
    </citation>
    <scope>NUCLEOTIDE SEQUENCE [LARGE SCALE GENOMIC DNA]</scope>
    <source>
        <strain evidence="2 3">JCM 4677</strain>
    </source>
</reference>
<dbReference type="SUPFAM" id="SSF46689">
    <property type="entry name" value="Homeodomain-like"/>
    <property type="match status" value="1"/>
</dbReference>
<dbReference type="Pfam" id="PF01418">
    <property type="entry name" value="HTH_6"/>
    <property type="match status" value="1"/>
</dbReference>
<feature type="domain" description="HTH rpiR-type" evidence="1">
    <location>
        <begin position="8"/>
        <end position="84"/>
    </location>
</feature>
<dbReference type="Proteomes" id="UP000516444">
    <property type="component" value="Chromosome"/>
</dbReference>
<dbReference type="InterPro" id="IPR046348">
    <property type="entry name" value="SIS_dom_sf"/>
</dbReference>
<dbReference type="EMBL" id="AP023440">
    <property type="protein sequence ID" value="BCL26129.1"/>
    <property type="molecule type" value="Genomic_DNA"/>
</dbReference>
<dbReference type="SUPFAM" id="SSF53697">
    <property type="entry name" value="SIS domain"/>
    <property type="match status" value="1"/>
</dbReference>
<dbReference type="GO" id="GO:0003677">
    <property type="term" value="F:DNA binding"/>
    <property type="evidence" value="ECO:0007669"/>
    <property type="project" value="InterPro"/>
</dbReference>
<dbReference type="PANTHER" id="PTHR30514">
    <property type="entry name" value="GLUCOKINASE"/>
    <property type="match status" value="1"/>
</dbReference>
<dbReference type="KEGG" id="sgm:GCM10017557_09880"/>
<dbReference type="AlphaFoldDB" id="A0A7G1NTC1"/>
<dbReference type="PROSITE" id="PS51071">
    <property type="entry name" value="HTH_RPIR"/>
    <property type="match status" value="1"/>
</dbReference>
<keyword evidence="3" id="KW-1185">Reference proteome</keyword>
<dbReference type="GO" id="GO:0003700">
    <property type="term" value="F:DNA-binding transcription factor activity"/>
    <property type="evidence" value="ECO:0007669"/>
    <property type="project" value="InterPro"/>
</dbReference>
<dbReference type="Gene3D" id="1.10.10.10">
    <property type="entry name" value="Winged helix-like DNA-binding domain superfamily/Winged helix DNA-binding domain"/>
    <property type="match status" value="1"/>
</dbReference>
<dbReference type="GO" id="GO:1901135">
    <property type="term" value="P:carbohydrate derivative metabolic process"/>
    <property type="evidence" value="ECO:0007669"/>
    <property type="project" value="InterPro"/>
</dbReference>
<protein>
    <submittedName>
        <fullName evidence="2">Transcriptional regulator</fullName>
    </submittedName>
</protein>
<proteinExistence type="predicted"/>
<dbReference type="PANTHER" id="PTHR30514:SF18">
    <property type="entry name" value="RPIR-FAMILY TRANSCRIPTIONAL REGULATOR"/>
    <property type="match status" value="1"/>
</dbReference>
<dbReference type="InterPro" id="IPR036388">
    <property type="entry name" value="WH-like_DNA-bd_sf"/>
</dbReference>
<dbReference type="InterPro" id="IPR009057">
    <property type="entry name" value="Homeodomain-like_sf"/>
</dbReference>
<gene>
    <name evidence="2" type="ORF">GCM10017557_09880</name>
</gene>
<dbReference type="InterPro" id="IPR000281">
    <property type="entry name" value="HTH_RpiR"/>
</dbReference>
<dbReference type="GO" id="GO:0097367">
    <property type="term" value="F:carbohydrate derivative binding"/>
    <property type="evidence" value="ECO:0007669"/>
    <property type="project" value="InterPro"/>
</dbReference>
<dbReference type="AntiFam" id="ANF00013">
    <property type="entry name" value="tRNA translation"/>
</dbReference>
<name>A0A7G1NTC1_9ACTN</name>
<dbReference type="Gene3D" id="3.40.50.10490">
    <property type="entry name" value="Glucose-6-phosphate isomerase like protein, domain 1"/>
    <property type="match status" value="1"/>
</dbReference>
<evidence type="ECO:0000313" key="3">
    <source>
        <dbReference type="Proteomes" id="UP000516444"/>
    </source>
</evidence>